<accession>A0ABV2IYR2</accession>
<dbReference type="InterPro" id="IPR036165">
    <property type="entry name" value="YefM-like_sf"/>
</dbReference>
<dbReference type="PANTHER" id="PTHR35377">
    <property type="entry name" value="ANTITOXIN VAPB49-RELATED-RELATED"/>
    <property type="match status" value="1"/>
</dbReference>
<sequence length="80" mass="8950">MIEVGELEAGAHLSALLDKVAKGEEVLITRHDKAVARLVPVVEQRDPERIAAAIRNIRELRKGVTLDGVSWKELRDEGRR</sequence>
<evidence type="ECO:0000313" key="4">
    <source>
        <dbReference type="Proteomes" id="UP001549047"/>
    </source>
</evidence>
<dbReference type="EMBL" id="JBEPMB010000002">
    <property type="protein sequence ID" value="MET3613626.1"/>
    <property type="molecule type" value="Genomic_DNA"/>
</dbReference>
<organism evidence="3 4">
    <name type="scientific">Rhizobium aquaticum</name>
    <dbReference type="NCBI Taxonomy" id="1549636"/>
    <lineage>
        <taxon>Bacteria</taxon>
        <taxon>Pseudomonadati</taxon>
        <taxon>Pseudomonadota</taxon>
        <taxon>Alphaproteobacteria</taxon>
        <taxon>Hyphomicrobiales</taxon>
        <taxon>Rhizobiaceae</taxon>
        <taxon>Rhizobium/Agrobacterium group</taxon>
        <taxon>Rhizobium</taxon>
    </lineage>
</organism>
<comment type="function">
    <text evidence="2">Antitoxin component of a type II toxin-antitoxin (TA) system.</text>
</comment>
<gene>
    <name evidence="3" type="ORF">ABID16_001955</name>
</gene>
<dbReference type="NCBIfam" id="TIGR01552">
    <property type="entry name" value="phd_fam"/>
    <property type="match status" value="1"/>
</dbReference>
<evidence type="ECO:0000256" key="2">
    <source>
        <dbReference type="RuleBase" id="RU362080"/>
    </source>
</evidence>
<dbReference type="SUPFAM" id="SSF143120">
    <property type="entry name" value="YefM-like"/>
    <property type="match status" value="1"/>
</dbReference>
<evidence type="ECO:0000256" key="1">
    <source>
        <dbReference type="ARBA" id="ARBA00009981"/>
    </source>
</evidence>
<keyword evidence="4" id="KW-1185">Reference proteome</keyword>
<dbReference type="InterPro" id="IPR051416">
    <property type="entry name" value="phD-YefM_TA_antitoxins"/>
</dbReference>
<reference evidence="3 4" key="1">
    <citation type="submission" date="2024-06" db="EMBL/GenBank/DDBJ databases">
        <title>Genomic Encyclopedia of Type Strains, Phase IV (KMG-IV): sequencing the most valuable type-strain genomes for metagenomic binning, comparative biology and taxonomic classification.</title>
        <authorList>
            <person name="Goeker M."/>
        </authorList>
    </citation>
    <scope>NUCLEOTIDE SEQUENCE [LARGE SCALE GENOMIC DNA]</scope>
    <source>
        <strain evidence="3 4">DSM 29780</strain>
    </source>
</reference>
<protein>
    <recommendedName>
        <fullName evidence="2">Antitoxin</fullName>
    </recommendedName>
</protein>
<comment type="caution">
    <text evidence="3">The sequence shown here is derived from an EMBL/GenBank/DDBJ whole genome shotgun (WGS) entry which is preliminary data.</text>
</comment>
<dbReference type="PANTHER" id="PTHR35377:SF8">
    <property type="entry name" value="ANTITOXIN VAPB22"/>
    <property type="match status" value="1"/>
</dbReference>
<comment type="similarity">
    <text evidence="1 2">Belongs to the phD/YefM antitoxin family.</text>
</comment>
<proteinExistence type="inferred from homology"/>
<dbReference type="Proteomes" id="UP001549047">
    <property type="component" value="Unassembled WGS sequence"/>
</dbReference>
<dbReference type="RefSeq" id="WP_354556152.1">
    <property type="nucleotide sequence ID" value="NZ_JBEPMB010000002.1"/>
</dbReference>
<evidence type="ECO:0000313" key="3">
    <source>
        <dbReference type="EMBL" id="MET3613626.1"/>
    </source>
</evidence>
<dbReference type="Pfam" id="PF02604">
    <property type="entry name" value="PhdYeFM_antitox"/>
    <property type="match status" value="1"/>
</dbReference>
<dbReference type="InterPro" id="IPR006442">
    <property type="entry name" value="Antitoxin_Phd/YefM"/>
</dbReference>
<dbReference type="Gene3D" id="3.40.1620.10">
    <property type="entry name" value="YefM-like domain"/>
    <property type="match status" value="1"/>
</dbReference>
<name>A0ABV2IYR2_9HYPH</name>